<comment type="caution">
    <text evidence="2">The sequence shown here is derived from an EMBL/GenBank/DDBJ whole genome shotgun (WGS) entry which is preliminary data.</text>
</comment>
<evidence type="ECO:0000259" key="1">
    <source>
        <dbReference type="Pfam" id="PF25934"/>
    </source>
</evidence>
<dbReference type="PROSITE" id="PS51257">
    <property type="entry name" value="PROKAR_LIPOPROTEIN"/>
    <property type="match status" value="1"/>
</dbReference>
<organism evidence="2 3">
    <name type="scientific">Haloferax namakaokahaiae</name>
    <dbReference type="NCBI Taxonomy" id="1748331"/>
    <lineage>
        <taxon>Archaea</taxon>
        <taxon>Methanobacteriati</taxon>
        <taxon>Methanobacteriota</taxon>
        <taxon>Stenosarchaea group</taxon>
        <taxon>Halobacteria</taxon>
        <taxon>Halobacteriales</taxon>
        <taxon>Haloferacaceae</taxon>
        <taxon>Haloferax</taxon>
    </lineage>
</organism>
<keyword evidence="3" id="KW-1185">Reference proteome</keyword>
<accession>A0ABD5ZCP3</accession>
<evidence type="ECO:0000313" key="2">
    <source>
        <dbReference type="EMBL" id="MFC7202952.1"/>
    </source>
</evidence>
<dbReference type="Pfam" id="PF25934">
    <property type="entry name" value="DUF7979"/>
    <property type="match status" value="1"/>
</dbReference>
<name>A0ABD5ZCP3_9EURY</name>
<evidence type="ECO:0000313" key="3">
    <source>
        <dbReference type="Proteomes" id="UP001596481"/>
    </source>
</evidence>
<gene>
    <name evidence="2" type="ORF">ACFQJC_05465</name>
</gene>
<dbReference type="EMBL" id="JBHTAA010000001">
    <property type="protein sequence ID" value="MFC7202952.1"/>
    <property type="molecule type" value="Genomic_DNA"/>
</dbReference>
<protein>
    <recommendedName>
        <fullName evidence="1">DUF7979 domain-containing protein</fullName>
    </recommendedName>
</protein>
<dbReference type="InterPro" id="IPR058285">
    <property type="entry name" value="DUF7979"/>
</dbReference>
<dbReference type="AlphaFoldDB" id="A0ABD5ZCP3"/>
<sequence length="124" mass="13542">MARFLLPVALLVLLTGCVGAPVATDEIVTATTETTASETSTTTTQTTSSHDCNASLYTSAVESVPDDESITEYDEMPADRQSEFDRELNGGVSFGRGTEAYWFWKSSRYVEKGNTTYQTFIVVC</sequence>
<dbReference type="RefSeq" id="WP_390222237.1">
    <property type="nucleotide sequence ID" value="NZ_JBHTAA010000001.1"/>
</dbReference>
<proteinExistence type="predicted"/>
<reference evidence="2 3" key="1">
    <citation type="journal article" date="2019" name="Int. J. Syst. Evol. Microbiol.">
        <title>The Global Catalogue of Microorganisms (GCM) 10K type strain sequencing project: providing services to taxonomists for standard genome sequencing and annotation.</title>
        <authorList>
            <consortium name="The Broad Institute Genomics Platform"/>
            <consortium name="The Broad Institute Genome Sequencing Center for Infectious Disease"/>
            <person name="Wu L."/>
            <person name="Ma J."/>
        </authorList>
    </citation>
    <scope>NUCLEOTIDE SEQUENCE [LARGE SCALE GENOMIC DNA]</scope>
    <source>
        <strain evidence="2 3">DSM 29988</strain>
    </source>
</reference>
<dbReference type="Proteomes" id="UP001596481">
    <property type="component" value="Unassembled WGS sequence"/>
</dbReference>
<feature type="domain" description="DUF7979" evidence="1">
    <location>
        <begin position="55"/>
        <end position="118"/>
    </location>
</feature>